<dbReference type="PANTHER" id="PTHR12832:SF11">
    <property type="entry name" value="LD23868P"/>
    <property type="match status" value="1"/>
</dbReference>
<gene>
    <name evidence="2" type="ORF">CEUSTIGMA_g8794.t1</name>
</gene>
<protein>
    <submittedName>
        <fullName evidence="2">Uncharacterized protein</fullName>
    </submittedName>
</protein>
<comment type="similarity">
    <text evidence="1">Belongs to the TCP11 family.</text>
</comment>
<evidence type="ECO:0000313" key="3">
    <source>
        <dbReference type="Proteomes" id="UP000232323"/>
    </source>
</evidence>
<dbReference type="PANTHER" id="PTHR12832">
    <property type="entry name" value="TESTIS-SPECIFIC PROTEIN PBS13 T-COMPLEX 11"/>
    <property type="match status" value="1"/>
</dbReference>
<dbReference type="Proteomes" id="UP000232323">
    <property type="component" value="Unassembled WGS sequence"/>
</dbReference>
<dbReference type="GO" id="GO:0007165">
    <property type="term" value="P:signal transduction"/>
    <property type="evidence" value="ECO:0007669"/>
    <property type="project" value="TreeGrafter"/>
</dbReference>
<dbReference type="InterPro" id="IPR008862">
    <property type="entry name" value="Tcp11"/>
</dbReference>
<name>A0A250XE61_9CHLO</name>
<comment type="caution">
    <text evidence="2">The sequence shown here is derived from an EMBL/GenBank/DDBJ whole genome shotgun (WGS) entry which is preliminary data.</text>
</comment>
<accession>A0A250XE61</accession>
<sequence length="637" mass="71330">MNETDNQPRWSHTVKHRRGAFRMWLSSRNRGTTDSNALFMEKTSIHQGRHEEATMRYTCALAERKSKALKFISRRQNVLMKLERIRSAKSSEVAQKHMLAAQKFEALNKARIERLQARHHLIEERLARLVRNQRVDDQALEEKFHRALKLRAEFTGRRSARAGARVIQAKRKSAMSQAIHLRAVEDARLCLEQRLHAAEGRRVAALSSRIKNPKPPHQASLATNELPSITEQLPSTADQLPSTIEQGVFTQCKAELSPTCERDLQRDFELSSPEDNFRRKVCREKLERCWQNFARTRPTTRSLAMAFAASGVTAVRLLKARGNHLEAAADARQSSGEAGPEALVLGPAPARVAMQNPKTVNSAQALLQRLQQRLTTRSAPLQSCNQQLRRLFPKNPAYQENAAATAAGAPSASSAASARSALIRRVPAGRLPGSRAVPGKSAAAAAKPERYPARIFLSAWMITHYPRVIFNNEKGEREIQLAQLASELVAVFEALMTRMVAPKAGGIAAHSAVHLGTQNANVVLPPHTGTDTSQDCTGDDGDGEEVYLRRERPRGLLQMFDDAWVRYLDQFAAWKTEDAGNMEFELIRMAVEFERSFQRKQLLPEGDVRSRRAKREIKLIEAQVALGVWGNCRDLQA</sequence>
<proteinExistence type="inferred from homology"/>
<evidence type="ECO:0000256" key="1">
    <source>
        <dbReference type="ARBA" id="ARBA00010954"/>
    </source>
</evidence>
<evidence type="ECO:0000313" key="2">
    <source>
        <dbReference type="EMBL" id="GAX81363.1"/>
    </source>
</evidence>
<reference evidence="2 3" key="1">
    <citation type="submission" date="2017-08" db="EMBL/GenBank/DDBJ databases">
        <title>Acidophilic green algal genome provides insights into adaptation to an acidic environment.</title>
        <authorList>
            <person name="Hirooka S."/>
            <person name="Hirose Y."/>
            <person name="Kanesaki Y."/>
            <person name="Higuchi S."/>
            <person name="Fujiwara T."/>
            <person name="Onuma R."/>
            <person name="Era A."/>
            <person name="Ohbayashi R."/>
            <person name="Uzuka A."/>
            <person name="Nozaki H."/>
            <person name="Yoshikawa H."/>
            <person name="Miyagishima S.Y."/>
        </authorList>
    </citation>
    <scope>NUCLEOTIDE SEQUENCE [LARGE SCALE GENOMIC DNA]</scope>
    <source>
        <strain evidence="2 3">NIES-2499</strain>
    </source>
</reference>
<dbReference type="OrthoDB" id="276323at2759"/>
<dbReference type="EMBL" id="BEGY01000064">
    <property type="protein sequence ID" value="GAX81363.1"/>
    <property type="molecule type" value="Genomic_DNA"/>
</dbReference>
<organism evidence="2 3">
    <name type="scientific">Chlamydomonas eustigma</name>
    <dbReference type="NCBI Taxonomy" id="1157962"/>
    <lineage>
        <taxon>Eukaryota</taxon>
        <taxon>Viridiplantae</taxon>
        <taxon>Chlorophyta</taxon>
        <taxon>core chlorophytes</taxon>
        <taxon>Chlorophyceae</taxon>
        <taxon>CS clade</taxon>
        <taxon>Chlamydomonadales</taxon>
        <taxon>Chlamydomonadaceae</taxon>
        <taxon>Chlamydomonas</taxon>
    </lineage>
</organism>
<keyword evidence="3" id="KW-1185">Reference proteome</keyword>
<dbReference type="AlphaFoldDB" id="A0A250XE61"/>